<accession>A0A4P7C4C8</accession>
<feature type="transmembrane region" description="Helical" evidence="1">
    <location>
        <begin position="53"/>
        <end position="71"/>
    </location>
</feature>
<dbReference type="Proteomes" id="UP000294325">
    <property type="component" value="Chromosome"/>
</dbReference>
<protein>
    <submittedName>
        <fullName evidence="2">Uncharacterized protein</fullName>
    </submittedName>
</protein>
<dbReference type="AlphaFoldDB" id="A0A4P7C4C8"/>
<name>A0A4P7C4C8_9GAMM</name>
<sequence length="125" mass="13915">MVPIGGCAVIGKTFELLSPDYESGKNNLFLALSATWKIPVYLFANELFPKEDNYILASFFGVLFALLALPTKDDDTAFGHSMVCVGTYCIFMVNRWSVINFTSRISPICYLAWLILGVENSKESI</sequence>
<dbReference type="RefSeq" id="WP_134359033.1">
    <property type="nucleotide sequence ID" value="NZ_CP038033.1"/>
</dbReference>
<keyword evidence="1" id="KW-1133">Transmembrane helix</keyword>
<evidence type="ECO:0000256" key="1">
    <source>
        <dbReference type="SAM" id="Phobius"/>
    </source>
</evidence>
<evidence type="ECO:0000313" key="3">
    <source>
        <dbReference type="Proteomes" id="UP000294325"/>
    </source>
</evidence>
<feature type="transmembrane region" description="Helical" evidence="1">
    <location>
        <begin position="77"/>
        <end position="96"/>
    </location>
</feature>
<keyword evidence="1" id="KW-0812">Transmembrane</keyword>
<organism evidence="2 3">
    <name type="scientific">Nitrosococcus wardiae</name>
    <dbReference type="NCBI Taxonomy" id="1814290"/>
    <lineage>
        <taxon>Bacteria</taxon>
        <taxon>Pseudomonadati</taxon>
        <taxon>Pseudomonadota</taxon>
        <taxon>Gammaproteobacteria</taxon>
        <taxon>Chromatiales</taxon>
        <taxon>Chromatiaceae</taxon>
        <taxon>Nitrosococcus</taxon>
    </lineage>
</organism>
<keyword evidence="1" id="KW-0472">Membrane</keyword>
<evidence type="ECO:0000313" key="2">
    <source>
        <dbReference type="EMBL" id="QBQ55776.1"/>
    </source>
</evidence>
<gene>
    <name evidence="2" type="ORF">E3U44_15590</name>
</gene>
<proteinExistence type="predicted"/>
<dbReference type="EMBL" id="CP038033">
    <property type="protein sequence ID" value="QBQ55776.1"/>
    <property type="molecule type" value="Genomic_DNA"/>
</dbReference>
<keyword evidence="3" id="KW-1185">Reference proteome</keyword>
<dbReference type="KEGG" id="nwr:E3U44_15590"/>
<reference evidence="2 3" key="1">
    <citation type="submission" date="2019-03" db="EMBL/GenBank/DDBJ databases">
        <title>The genome sequence of Nitrosococcus wardiae strain D1FHST reveals the archetypal metabolic capacity of ammonia-oxidizing Gammaproteobacteria.</title>
        <authorList>
            <person name="Wang L."/>
            <person name="Lim C.K."/>
            <person name="Hanson T.E."/>
            <person name="Dang H."/>
            <person name="Klotz M.G."/>
        </authorList>
    </citation>
    <scope>NUCLEOTIDE SEQUENCE [LARGE SCALE GENOMIC DNA]</scope>
    <source>
        <strain evidence="2 3">D1FHS</strain>
    </source>
</reference>